<evidence type="ECO:0000313" key="6">
    <source>
        <dbReference type="Proteomes" id="UP000321261"/>
    </source>
</evidence>
<feature type="domain" description="HTH hxlR-type" evidence="4">
    <location>
        <begin position="24"/>
        <end position="122"/>
    </location>
</feature>
<keyword evidence="6" id="KW-1185">Reference proteome</keyword>
<keyword evidence="1" id="KW-0805">Transcription regulation</keyword>
<comment type="caution">
    <text evidence="5">The sequence shown here is derived from an EMBL/GenBank/DDBJ whole genome shotgun (WGS) entry which is preliminary data.</text>
</comment>
<proteinExistence type="predicted"/>
<evidence type="ECO:0000256" key="1">
    <source>
        <dbReference type="ARBA" id="ARBA00023015"/>
    </source>
</evidence>
<dbReference type="InterPro" id="IPR036390">
    <property type="entry name" value="WH_DNA-bd_sf"/>
</dbReference>
<organism evidence="5 6">
    <name type="scientific">Pseudonocardia hierapolitana</name>
    <dbReference type="NCBI Taxonomy" id="1128676"/>
    <lineage>
        <taxon>Bacteria</taxon>
        <taxon>Bacillati</taxon>
        <taxon>Actinomycetota</taxon>
        <taxon>Actinomycetes</taxon>
        <taxon>Pseudonocardiales</taxon>
        <taxon>Pseudonocardiaceae</taxon>
        <taxon>Pseudonocardia</taxon>
    </lineage>
</organism>
<dbReference type="SUPFAM" id="SSF46785">
    <property type="entry name" value="Winged helix' DNA-binding domain"/>
    <property type="match status" value="1"/>
</dbReference>
<dbReference type="InterPro" id="IPR002577">
    <property type="entry name" value="HTH_HxlR"/>
</dbReference>
<dbReference type="AlphaFoldDB" id="A0A561SHF6"/>
<dbReference type="InterPro" id="IPR036388">
    <property type="entry name" value="WH-like_DNA-bd_sf"/>
</dbReference>
<dbReference type="Gene3D" id="1.10.10.10">
    <property type="entry name" value="Winged helix-like DNA-binding domain superfamily/Winged helix DNA-binding domain"/>
    <property type="match status" value="1"/>
</dbReference>
<dbReference type="Pfam" id="PF01638">
    <property type="entry name" value="HxlR"/>
    <property type="match status" value="1"/>
</dbReference>
<keyword evidence="3" id="KW-0804">Transcription</keyword>
<dbReference type="OrthoDB" id="370168at2"/>
<dbReference type="PANTHER" id="PTHR33204">
    <property type="entry name" value="TRANSCRIPTIONAL REGULATOR, MARR FAMILY"/>
    <property type="match status" value="1"/>
</dbReference>
<evidence type="ECO:0000256" key="3">
    <source>
        <dbReference type="ARBA" id="ARBA00023163"/>
    </source>
</evidence>
<accession>A0A561SHF6</accession>
<evidence type="ECO:0000313" key="5">
    <source>
        <dbReference type="EMBL" id="TWF74296.1"/>
    </source>
</evidence>
<evidence type="ECO:0000259" key="4">
    <source>
        <dbReference type="PROSITE" id="PS51118"/>
    </source>
</evidence>
<sequence length="140" mass="15105">MTTRTAVERQEARRIEHRAAVAACPAQEVLGRLGDKWVPLVLRALRDGPRRHGELARTVAGARQKVLTQTLRGLERDGLVTRTVTAGVPVRVDYALTALGRSLLGVVDTVSQWADQHVPALHAARRGHDEATGGQVIVGA</sequence>
<dbReference type="RefSeq" id="WP_147253691.1">
    <property type="nucleotide sequence ID" value="NZ_VIWU01000001.1"/>
</dbReference>
<dbReference type="PROSITE" id="PS51118">
    <property type="entry name" value="HTH_HXLR"/>
    <property type="match status" value="1"/>
</dbReference>
<dbReference type="EMBL" id="VIWU01000001">
    <property type="protein sequence ID" value="TWF74296.1"/>
    <property type="molecule type" value="Genomic_DNA"/>
</dbReference>
<reference evidence="5 6" key="1">
    <citation type="submission" date="2019-06" db="EMBL/GenBank/DDBJ databases">
        <title>Sequencing the genomes of 1000 actinobacteria strains.</title>
        <authorList>
            <person name="Klenk H.-P."/>
        </authorList>
    </citation>
    <scope>NUCLEOTIDE SEQUENCE [LARGE SCALE GENOMIC DNA]</scope>
    <source>
        <strain evidence="5 6">DSM 45671</strain>
    </source>
</reference>
<keyword evidence="2" id="KW-0238">DNA-binding</keyword>
<dbReference type="Proteomes" id="UP000321261">
    <property type="component" value="Unassembled WGS sequence"/>
</dbReference>
<name>A0A561SHF6_9PSEU</name>
<dbReference type="GO" id="GO:0003677">
    <property type="term" value="F:DNA binding"/>
    <property type="evidence" value="ECO:0007669"/>
    <property type="project" value="UniProtKB-KW"/>
</dbReference>
<evidence type="ECO:0000256" key="2">
    <source>
        <dbReference type="ARBA" id="ARBA00023125"/>
    </source>
</evidence>
<dbReference type="PANTHER" id="PTHR33204:SF39">
    <property type="entry name" value="TRANSCRIPTIONAL REGULATORY PROTEIN"/>
    <property type="match status" value="1"/>
</dbReference>
<gene>
    <name evidence="5" type="ORF">FHX44_11175</name>
</gene>
<protein>
    <submittedName>
        <fullName evidence="5">HxlR family transcriptional regulator</fullName>
    </submittedName>
</protein>